<protein>
    <submittedName>
        <fullName evidence="3">Palmitoyltransferase PFA5</fullName>
    </submittedName>
</protein>
<dbReference type="AlphaFoldDB" id="A0A4R8QPF5"/>
<sequence length="271" mass="30627">MSAATSTKCASRWVTRIIPIIITATSGYATYIIVAYLGVDYLYRARGERGTAIAVITIYIFFYLLTIITYLRTFLKVKHDPGLVPLGPQAQLLSRQSSQKRKRKKEGDLESQPYFTGPDQNPDSPGLEEFYSRDVFLAIRVPSDTPPGPGYGLITYPLPKYPPGASASSNATVDSTSPRDRLATRVFAIVMTEKDENPWDLGWRRNWTSIMGHSLIDWLLPIRGSPCAVHDSMESDYEMGPLLQTLRERHRLRNPNQPSEWVEMQEVRASR</sequence>
<keyword evidence="4" id="KW-1185">Reference proteome</keyword>
<feature type="transmembrane region" description="Helical" evidence="2">
    <location>
        <begin position="17"/>
        <end position="39"/>
    </location>
</feature>
<evidence type="ECO:0000313" key="3">
    <source>
        <dbReference type="EMBL" id="TDZ38384.1"/>
    </source>
</evidence>
<proteinExistence type="predicted"/>
<comment type="caution">
    <text evidence="3">The sequence shown here is derived from an EMBL/GenBank/DDBJ whole genome shotgun (WGS) entry which is preliminary data.</text>
</comment>
<keyword evidence="2" id="KW-0472">Membrane</keyword>
<dbReference type="EMBL" id="QAPG01000017">
    <property type="protein sequence ID" value="TDZ38384.1"/>
    <property type="molecule type" value="Genomic_DNA"/>
</dbReference>
<gene>
    <name evidence="3" type="primary">PFA5</name>
    <name evidence="3" type="ORF">C8035_v007271</name>
</gene>
<feature type="transmembrane region" description="Helical" evidence="2">
    <location>
        <begin position="51"/>
        <end position="71"/>
    </location>
</feature>
<keyword evidence="2" id="KW-0812">Transmembrane</keyword>
<dbReference type="Proteomes" id="UP000295083">
    <property type="component" value="Unassembled WGS sequence"/>
</dbReference>
<keyword evidence="3" id="KW-0808">Transferase</keyword>
<feature type="region of interest" description="Disordered" evidence="1">
    <location>
        <begin position="94"/>
        <end position="125"/>
    </location>
</feature>
<evidence type="ECO:0000313" key="4">
    <source>
        <dbReference type="Proteomes" id="UP000295083"/>
    </source>
</evidence>
<reference evidence="3 4" key="1">
    <citation type="submission" date="2018-11" db="EMBL/GenBank/DDBJ databases">
        <title>Genome sequence and assembly of Colletotrichum spinosum.</title>
        <authorList>
            <person name="Gan P."/>
            <person name="Shirasu K."/>
        </authorList>
    </citation>
    <scope>NUCLEOTIDE SEQUENCE [LARGE SCALE GENOMIC DNA]</scope>
    <source>
        <strain evidence="3 4">CBS 515.97</strain>
    </source>
</reference>
<name>A0A4R8QPF5_9PEZI</name>
<dbReference type="GO" id="GO:0016740">
    <property type="term" value="F:transferase activity"/>
    <property type="evidence" value="ECO:0007669"/>
    <property type="project" value="UniProtKB-KW"/>
</dbReference>
<organism evidence="3 4">
    <name type="scientific">Colletotrichum spinosum</name>
    <dbReference type="NCBI Taxonomy" id="1347390"/>
    <lineage>
        <taxon>Eukaryota</taxon>
        <taxon>Fungi</taxon>
        <taxon>Dikarya</taxon>
        <taxon>Ascomycota</taxon>
        <taxon>Pezizomycotina</taxon>
        <taxon>Sordariomycetes</taxon>
        <taxon>Hypocreomycetidae</taxon>
        <taxon>Glomerellales</taxon>
        <taxon>Glomerellaceae</taxon>
        <taxon>Colletotrichum</taxon>
        <taxon>Colletotrichum orbiculare species complex</taxon>
    </lineage>
</organism>
<evidence type="ECO:0000256" key="1">
    <source>
        <dbReference type="SAM" id="MobiDB-lite"/>
    </source>
</evidence>
<accession>A0A4R8QPF5</accession>
<keyword evidence="2" id="KW-1133">Transmembrane helix</keyword>
<evidence type="ECO:0000256" key="2">
    <source>
        <dbReference type="SAM" id="Phobius"/>
    </source>
</evidence>